<keyword evidence="9 10" id="KW-0413">Isomerase</keyword>
<dbReference type="OrthoDB" id="9802808at2"/>
<dbReference type="Pfam" id="PF02518">
    <property type="entry name" value="HATPase_c"/>
    <property type="match status" value="1"/>
</dbReference>
<evidence type="ECO:0000259" key="11">
    <source>
        <dbReference type="PROSITE" id="PS50880"/>
    </source>
</evidence>
<dbReference type="Pfam" id="PF00986">
    <property type="entry name" value="DNA_gyraseB_C"/>
    <property type="match status" value="1"/>
</dbReference>
<sequence length="647" mass="71551">MSYDASSITVLEGLEAVRKRPGMYIGSTGERGLHHLVYEIVDNAVDEALAGFATRIDITLLADNGVRVIDDGRGIPTGIHPVEKRSAVEVVLTTLHAGGKFDSQSYAVSGGLHGVGSAVVNALSTAMDVEIKQNGHYWRQRYEMSKPVAPLAQGEGTDETGTSITFWPDPGIFETTTWNYETLSRRFQETAFLNKGLTITLTDERPDHVNGEPHTVTYSYAGGLADFVQYLNAKKEPAHSSIISFEEEGEGIAVEIAMQWNNSFTESVYTFANTINTAEGGTHEEGFRAALTTIVNRYAREQKFLKEGKDDNLSGEDVREGLTAIISVKLSDPQFEGQTKTKLGNTEAKSFVQKACNDHLRDWFERNPGEAKDIINKSLQASRARIAARQARDLTRRKSLLESGSGLPGKLADCQWNDPEKCELFIVEGDSAGGSAKGGRDSRFQAILPIRGKILNVEKARIDKVLKNAEVQALITALGTGVHDEFDISKLRYHKVILMADADVDGQHINTLLLTLLFRFMRPLIEAGHVYLSCPPLYKIKWDRKGEDASYAYSDPERDAVIAEGIRNGKPDPRPRDNVQRFKGLGEMNAGQLWETTMNPATRLLRLVTLDDAAQADALFSVLMGEDVEARRDFIIRNARDVRFLDV</sequence>
<evidence type="ECO:0000256" key="8">
    <source>
        <dbReference type="ARBA" id="ARBA00023125"/>
    </source>
</evidence>
<dbReference type="HAMAP" id="MF_01898">
    <property type="entry name" value="GyrB"/>
    <property type="match status" value="1"/>
</dbReference>
<dbReference type="GO" id="GO:0046872">
    <property type="term" value="F:metal ion binding"/>
    <property type="evidence" value="ECO:0007669"/>
    <property type="project" value="UniProtKB-KW"/>
</dbReference>
<keyword evidence="10" id="KW-0963">Cytoplasm</keyword>
<dbReference type="InterPro" id="IPR020568">
    <property type="entry name" value="Ribosomal_Su5_D2-typ_SF"/>
</dbReference>
<gene>
    <name evidence="10" type="primary">gyrB</name>
    <name evidence="12" type="ORF">SAMN05421874_12333</name>
</gene>
<dbReference type="NCBIfam" id="NF011501">
    <property type="entry name" value="PRK14939.1"/>
    <property type="match status" value="1"/>
</dbReference>
<dbReference type="FunFam" id="3.30.230.10:FF:000005">
    <property type="entry name" value="DNA gyrase subunit B"/>
    <property type="match status" value="1"/>
</dbReference>
<dbReference type="PANTHER" id="PTHR45866:SF1">
    <property type="entry name" value="DNA GYRASE SUBUNIT B, MITOCHONDRIAL"/>
    <property type="match status" value="1"/>
</dbReference>
<comment type="function">
    <text evidence="10">A type II topoisomerase that negatively supercoils closed circular double-stranded (ds) DNA in an ATP-dependent manner to modulate DNA topology and maintain chromosomes in an underwound state. Negative supercoiling favors strand separation, and DNA replication, transcription, recombination and repair, all of which involve strand separation. Also able to catalyze the interconversion of other topological isomers of dsDNA rings, including catenanes and knotted rings. Type II topoisomerases break and join 2 DNA strands simultaneously in an ATP-dependent manner.</text>
</comment>
<evidence type="ECO:0000256" key="6">
    <source>
        <dbReference type="ARBA" id="ARBA00022842"/>
    </source>
</evidence>
<organism evidence="12 13">
    <name type="scientific">Nonomuraea maritima</name>
    <dbReference type="NCBI Taxonomy" id="683260"/>
    <lineage>
        <taxon>Bacteria</taxon>
        <taxon>Bacillati</taxon>
        <taxon>Actinomycetota</taxon>
        <taxon>Actinomycetes</taxon>
        <taxon>Streptosporangiales</taxon>
        <taxon>Streptosporangiaceae</taxon>
        <taxon>Nonomuraea</taxon>
    </lineage>
</organism>
<dbReference type="PRINTS" id="PR01159">
    <property type="entry name" value="DNAGYRASEB"/>
</dbReference>
<evidence type="ECO:0000256" key="3">
    <source>
        <dbReference type="ARBA" id="ARBA00022723"/>
    </source>
</evidence>
<comment type="subunit">
    <text evidence="10">Heterotetramer, composed of two GyrA and two GyrB chains. In the heterotetramer, GyrA contains the active site tyrosine that forms a transient covalent intermediate with DNA, while GyrB binds cofactors and catalyzes ATP hydrolysis.</text>
</comment>
<feature type="site" description="Interaction with DNA" evidence="10">
    <location>
        <position position="456"/>
    </location>
</feature>
<feature type="site" description="Interaction with DNA" evidence="10">
    <location>
        <position position="453"/>
    </location>
</feature>
<keyword evidence="3 10" id="KW-0479">Metal-binding</keyword>
<feature type="binding site" evidence="10">
    <location>
        <position position="501"/>
    </location>
    <ligand>
        <name>Mg(2+)</name>
        <dbReference type="ChEBI" id="CHEBI:18420"/>
        <label>2</label>
    </ligand>
</feature>
<dbReference type="CDD" id="cd00822">
    <property type="entry name" value="TopoII_Trans_DNA_gyrase"/>
    <property type="match status" value="1"/>
</dbReference>
<dbReference type="SUPFAM" id="SSF56719">
    <property type="entry name" value="Type II DNA topoisomerase"/>
    <property type="match status" value="1"/>
</dbReference>
<feature type="domain" description="Toprim" evidence="11">
    <location>
        <begin position="422"/>
        <end position="536"/>
    </location>
</feature>
<dbReference type="AlphaFoldDB" id="A0A1G9KR37"/>
<dbReference type="PROSITE" id="PS50880">
    <property type="entry name" value="TOPRIM"/>
    <property type="match status" value="1"/>
</dbReference>
<protein>
    <recommendedName>
        <fullName evidence="10">DNA gyrase subunit B</fullName>
        <ecNumber evidence="10">5.6.2.2</ecNumber>
    </recommendedName>
</protein>
<dbReference type="FunFam" id="3.40.50.670:FF:000002">
    <property type="entry name" value="DNA gyrase subunit B"/>
    <property type="match status" value="1"/>
</dbReference>
<dbReference type="CDD" id="cd16928">
    <property type="entry name" value="HATPase_GyrB-like"/>
    <property type="match status" value="1"/>
</dbReference>
<evidence type="ECO:0000256" key="4">
    <source>
        <dbReference type="ARBA" id="ARBA00022741"/>
    </source>
</evidence>
<dbReference type="PROSITE" id="PS00177">
    <property type="entry name" value="TOPOISOMERASE_II"/>
    <property type="match status" value="1"/>
</dbReference>
<evidence type="ECO:0000313" key="12">
    <source>
        <dbReference type="EMBL" id="SDL52076.1"/>
    </source>
</evidence>
<dbReference type="Gene3D" id="3.40.50.670">
    <property type="match status" value="1"/>
</dbReference>
<dbReference type="CDD" id="cd03366">
    <property type="entry name" value="TOPRIM_TopoIIA_GyrB"/>
    <property type="match status" value="1"/>
</dbReference>
<evidence type="ECO:0000256" key="10">
    <source>
        <dbReference type="HAMAP-Rule" id="MF_01898"/>
    </source>
</evidence>
<comment type="catalytic activity">
    <reaction evidence="1 10">
        <text>ATP-dependent breakage, passage and rejoining of double-stranded DNA.</text>
        <dbReference type="EC" id="5.6.2.2"/>
    </reaction>
</comment>
<dbReference type="InterPro" id="IPR006171">
    <property type="entry name" value="TOPRIM_dom"/>
</dbReference>
<dbReference type="Proteomes" id="UP000198683">
    <property type="component" value="Unassembled WGS sequence"/>
</dbReference>
<comment type="subcellular location">
    <subcellularLocation>
        <location evidence="10">Cytoplasm</location>
    </subcellularLocation>
</comment>
<proteinExistence type="inferred from homology"/>
<dbReference type="SUPFAM" id="SSF54211">
    <property type="entry name" value="Ribosomal protein S5 domain 2-like"/>
    <property type="match status" value="1"/>
</dbReference>
<dbReference type="InterPro" id="IPR001241">
    <property type="entry name" value="Topo_IIA"/>
</dbReference>
<dbReference type="GO" id="GO:0005524">
    <property type="term" value="F:ATP binding"/>
    <property type="evidence" value="ECO:0007669"/>
    <property type="project" value="UniProtKB-UniRule"/>
</dbReference>
<dbReference type="NCBIfam" id="TIGR01059">
    <property type="entry name" value="gyrB"/>
    <property type="match status" value="1"/>
</dbReference>
<dbReference type="SUPFAM" id="SSF55874">
    <property type="entry name" value="ATPase domain of HSP90 chaperone/DNA topoisomerase II/histidine kinase"/>
    <property type="match status" value="1"/>
</dbReference>
<dbReference type="GO" id="GO:0034335">
    <property type="term" value="F:DNA negative supercoiling activity"/>
    <property type="evidence" value="ECO:0007669"/>
    <property type="project" value="UniProtKB-ARBA"/>
</dbReference>
<evidence type="ECO:0000256" key="2">
    <source>
        <dbReference type="ARBA" id="ARBA00010708"/>
    </source>
</evidence>
<feature type="binding site" evidence="10">
    <location>
        <position position="503"/>
    </location>
    <ligand>
        <name>Mg(2+)</name>
        <dbReference type="ChEBI" id="CHEBI:18420"/>
        <label>2</label>
    </ligand>
</feature>
<dbReference type="InterPro" id="IPR013760">
    <property type="entry name" value="Topo_IIA-like_dom_sf"/>
</dbReference>
<dbReference type="NCBIfam" id="NF004189">
    <property type="entry name" value="PRK05644.1"/>
    <property type="match status" value="1"/>
</dbReference>
<evidence type="ECO:0000256" key="1">
    <source>
        <dbReference type="ARBA" id="ARBA00000185"/>
    </source>
</evidence>
<dbReference type="PANTHER" id="PTHR45866">
    <property type="entry name" value="DNA GYRASE/TOPOISOMERASE SUBUNIT B"/>
    <property type="match status" value="1"/>
</dbReference>
<evidence type="ECO:0000256" key="7">
    <source>
        <dbReference type="ARBA" id="ARBA00023029"/>
    </source>
</evidence>
<dbReference type="InterPro" id="IPR013759">
    <property type="entry name" value="Topo_IIA_B_C"/>
</dbReference>
<dbReference type="GO" id="GO:0006261">
    <property type="term" value="P:DNA-templated DNA replication"/>
    <property type="evidence" value="ECO:0007669"/>
    <property type="project" value="UniProtKB-UniRule"/>
</dbReference>
<dbReference type="InterPro" id="IPR014721">
    <property type="entry name" value="Ribsml_uS5_D2-typ_fold_subgr"/>
</dbReference>
<keyword evidence="8" id="KW-0238">DNA-binding</keyword>
<keyword evidence="4 10" id="KW-0547">Nucleotide-binding</keyword>
<dbReference type="Gene3D" id="3.30.230.10">
    <property type="match status" value="1"/>
</dbReference>
<dbReference type="SMART" id="SM00433">
    <property type="entry name" value="TOP2c"/>
    <property type="match status" value="1"/>
</dbReference>
<comment type="cofactor">
    <cofactor evidence="10">
        <name>Mg(2+)</name>
        <dbReference type="ChEBI" id="CHEBI:18420"/>
    </cofactor>
    <cofactor evidence="10">
        <name>Mn(2+)</name>
        <dbReference type="ChEBI" id="CHEBI:29035"/>
    </cofactor>
    <cofactor evidence="10">
        <name>Ca(2+)</name>
        <dbReference type="ChEBI" id="CHEBI:29108"/>
    </cofactor>
    <text evidence="10">Binds two Mg(2+) per subunit. The magnesium ions form salt bridges with both the protein and the DNA. Can also accept other divalent metal cations, such as Mn(2+) or Ca(2+).</text>
</comment>
<evidence type="ECO:0000256" key="5">
    <source>
        <dbReference type="ARBA" id="ARBA00022840"/>
    </source>
</evidence>
<dbReference type="SMART" id="SM00387">
    <property type="entry name" value="HATPase_c"/>
    <property type="match status" value="1"/>
</dbReference>
<keyword evidence="5 10" id="KW-0067">ATP-binding</keyword>
<dbReference type="InterPro" id="IPR034160">
    <property type="entry name" value="TOPRIM_GyrB"/>
</dbReference>
<comment type="similarity">
    <text evidence="2 10">Belongs to the type II topoisomerase GyrB family.</text>
</comment>
<evidence type="ECO:0000313" key="13">
    <source>
        <dbReference type="Proteomes" id="UP000198683"/>
    </source>
</evidence>
<dbReference type="PRINTS" id="PR00418">
    <property type="entry name" value="TPI2FAMILY"/>
</dbReference>
<dbReference type="InterPro" id="IPR002288">
    <property type="entry name" value="DNA_gyrase_B_C"/>
</dbReference>
<evidence type="ECO:0000256" key="9">
    <source>
        <dbReference type="ARBA" id="ARBA00023235"/>
    </source>
</evidence>
<dbReference type="RefSeq" id="WP_090771021.1">
    <property type="nucleotide sequence ID" value="NZ_FNFB01000023.1"/>
</dbReference>
<dbReference type="Pfam" id="PF01751">
    <property type="entry name" value="Toprim"/>
    <property type="match status" value="1"/>
</dbReference>
<dbReference type="InterPro" id="IPR000565">
    <property type="entry name" value="Topo_IIA_B"/>
</dbReference>
<dbReference type="FunFam" id="3.30.565.10:FF:000002">
    <property type="entry name" value="DNA gyrase subunit B"/>
    <property type="match status" value="1"/>
</dbReference>
<dbReference type="Pfam" id="PF00204">
    <property type="entry name" value="DNA_gyraseB"/>
    <property type="match status" value="1"/>
</dbReference>
<dbReference type="InterPro" id="IPR003594">
    <property type="entry name" value="HATPase_dom"/>
</dbReference>
<dbReference type="EMBL" id="FNFB01000023">
    <property type="protein sequence ID" value="SDL52076.1"/>
    <property type="molecule type" value="Genomic_DNA"/>
</dbReference>
<dbReference type="GO" id="GO:0003677">
    <property type="term" value="F:DNA binding"/>
    <property type="evidence" value="ECO:0007669"/>
    <property type="project" value="UniProtKB-KW"/>
</dbReference>
<dbReference type="InterPro" id="IPR013506">
    <property type="entry name" value="Topo_IIA_bsu_dom2"/>
</dbReference>
<feature type="binding site" evidence="10">
    <location>
        <position position="428"/>
    </location>
    <ligand>
        <name>Mg(2+)</name>
        <dbReference type="ChEBI" id="CHEBI:18420"/>
        <label>1</label>
        <note>catalytic</note>
    </ligand>
</feature>
<dbReference type="GO" id="GO:0006265">
    <property type="term" value="P:DNA topological change"/>
    <property type="evidence" value="ECO:0007669"/>
    <property type="project" value="UniProtKB-UniRule"/>
</dbReference>
<feature type="binding site" evidence="10">
    <location>
        <position position="501"/>
    </location>
    <ligand>
        <name>Mg(2+)</name>
        <dbReference type="ChEBI" id="CHEBI:18420"/>
        <label>1</label>
        <note>catalytic</note>
    </ligand>
</feature>
<dbReference type="EC" id="5.6.2.2" evidence="10"/>
<dbReference type="GO" id="GO:0005694">
    <property type="term" value="C:chromosome"/>
    <property type="evidence" value="ECO:0007669"/>
    <property type="project" value="InterPro"/>
</dbReference>
<dbReference type="InterPro" id="IPR011557">
    <property type="entry name" value="GyrB"/>
</dbReference>
<keyword evidence="7 10" id="KW-0799">Topoisomerase</keyword>
<dbReference type="Gene3D" id="3.30.565.10">
    <property type="entry name" value="Histidine kinase-like ATPase, C-terminal domain"/>
    <property type="match status" value="1"/>
</dbReference>
<dbReference type="InterPro" id="IPR036890">
    <property type="entry name" value="HATPase_C_sf"/>
</dbReference>
<reference evidence="12 13" key="1">
    <citation type="submission" date="2016-10" db="EMBL/GenBank/DDBJ databases">
        <authorList>
            <person name="de Groot N.N."/>
        </authorList>
    </citation>
    <scope>NUCLEOTIDE SEQUENCE [LARGE SCALE GENOMIC DNA]</scope>
    <source>
        <strain evidence="12 13">CGMCC 4.5681</strain>
    </source>
</reference>
<name>A0A1G9KR37_9ACTN</name>
<keyword evidence="13" id="KW-1185">Reference proteome</keyword>
<accession>A0A1G9KR37</accession>
<dbReference type="STRING" id="683260.SAMN05421874_12333"/>
<keyword evidence="6 10" id="KW-0460">Magnesium</keyword>
<dbReference type="GO" id="GO:0005737">
    <property type="term" value="C:cytoplasm"/>
    <property type="evidence" value="ECO:0007669"/>
    <property type="project" value="UniProtKB-SubCell"/>
</dbReference>
<dbReference type="InterPro" id="IPR018522">
    <property type="entry name" value="TopoIIA_CS"/>
</dbReference>
<comment type="miscellaneous">
    <text evidence="10">Few gyrases are as efficient as E.coli at forming negative supercoils. Not all organisms have 2 type II topoisomerases; in organisms with a single type II topoisomerase this enzyme also has to decatenate newly replicated chromosomes.</text>
</comment>